<protein>
    <recommendedName>
        <fullName evidence="3">DUF664 domain-containing protein</fullName>
    </recommendedName>
</protein>
<evidence type="ECO:0000313" key="2">
    <source>
        <dbReference type="Proteomes" id="UP000175994"/>
    </source>
</evidence>
<dbReference type="AlphaFoldDB" id="A0A9X5RUJ6"/>
<gene>
    <name evidence="1" type="ORF">BTGOE4_19620</name>
</gene>
<dbReference type="Gene3D" id="1.20.120.450">
    <property type="entry name" value="dinb family like domain"/>
    <property type="match status" value="1"/>
</dbReference>
<dbReference type="Proteomes" id="UP000175994">
    <property type="component" value="Unassembled WGS sequence"/>
</dbReference>
<evidence type="ECO:0000313" key="1">
    <source>
        <dbReference type="EMBL" id="OFC94447.1"/>
    </source>
</evidence>
<organism evidence="1 2">
    <name type="scientific">Bacillus thuringiensis</name>
    <dbReference type="NCBI Taxonomy" id="1428"/>
    <lineage>
        <taxon>Bacteria</taxon>
        <taxon>Bacillati</taxon>
        <taxon>Bacillota</taxon>
        <taxon>Bacilli</taxon>
        <taxon>Bacillales</taxon>
        <taxon>Bacillaceae</taxon>
        <taxon>Bacillus</taxon>
        <taxon>Bacillus cereus group</taxon>
    </lineage>
</organism>
<dbReference type="EMBL" id="LXLI01000018">
    <property type="protein sequence ID" value="OFC94447.1"/>
    <property type="molecule type" value="Genomic_DNA"/>
</dbReference>
<name>A0A9X5RUJ6_BACTU</name>
<reference evidence="1 2" key="1">
    <citation type="submission" date="2016-04" db="EMBL/GenBank/DDBJ databases">
        <title>Bacillus thuringiensis and Bacillus weihenstephanensis as novel biocontrol agents of wilt causing Verticillium species.</title>
        <authorList>
            <person name="Hollensteiner J."/>
            <person name="Wemheuer F."/>
            <person name="Harting R."/>
            <person name="Kolarzyk A."/>
            <person name="Diaz-Valerio S."/>
            <person name="Poehlein A."/>
            <person name="Brzuszkiewicz E."/>
            <person name="Nesemann K."/>
            <person name="Braus-Stromeyer S."/>
            <person name="Braus G."/>
            <person name="Daniel R."/>
            <person name="Liesegang H."/>
        </authorList>
    </citation>
    <scope>NUCLEOTIDE SEQUENCE [LARGE SCALE GENOMIC DNA]</scope>
    <source>
        <strain evidence="1 2">GOE4</strain>
    </source>
</reference>
<sequence length="50" mass="6220">MSERKWPNGVAYNQHYLWFHVLEDEISHRGQIRMLKNKLFENYVKYCSFL</sequence>
<proteinExistence type="predicted"/>
<dbReference type="InterPro" id="IPR034660">
    <property type="entry name" value="DinB/YfiT-like"/>
</dbReference>
<evidence type="ECO:0008006" key="3">
    <source>
        <dbReference type="Google" id="ProtNLM"/>
    </source>
</evidence>
<comment type="caution">
    <text evidence="1">The sequence shown here is derived from an EMBL/GenBank/DDBJ whole genome shotgun (WGS) entry which is preliminary data.</text>
</comment>
<accession>A0A9X5RUJ6</accession>
<dbReference type="SUPFAM" id="SSF109854">
    <property type="entry name" value="DinB/YfiT-like putative metalloenzymes"/>
    <property type="match status" value="1"/>
</dbReference>